<gene>
    <name evidence="1" type="ordered locus">SpiGrapes_0026</name>
</gene>
<accession>G8QSJ2</accession>
<protein>
    <submittedName>
        <fullName evidence="1">Uncharacterized protein</fullName>
    </submittedName>
</protein>
<dbReference type="AlphaFoldDB" id="G8QSJ2"/>
<evidence type="ECO:0000313" key="2">
    <source>
        <dbReference type="Proteomes" id="UP000005632"/>
    </source>
</evidence>
<reference evidence="1 2" key="1">
    <citation type="submission" date="2011-11" db="EMBL/GenBank/DDBJ databases">
        <title>Complete sequence of Spirochaeta sp. grapes.</title>
        <authorList>
            <consortium name="US DOE Joint Genome Institute"/>
            <person name="Lucas S."/>
            <person name="Han J."/>
            <person name="Lapidus A."/>
            <person name="Cheng J.-F."/>
            <person name="Goodwin L."/>
            <person name="Pitluck S."/>
            <person name="Peters L."/>
            <person name="Ovchinnikova G."/>
            <person name="Munk A.C."/>
            <person name="Detter J.C."/>
            <person name="Han C."/>
            <person name="Tapia R."/>
            <person name="Land M."/>
            <person name="Hauser L."/>
            <person name="Kyrpides N."/>
            <person name="Ivanova N."/>
            <person name="Pagani I."/>
            <person name="Ritalahtilisa K."/>
            <person name="Loeffler F."/>
            <person name="Woyke T."/>
        </authorList>
    </citation>
    <scope>NUCLEOTIDE SEQUENCE [LARGE SCALE GENOMIC DNA]</scope>
    <source>
        <strain evidence="2">ATCC BAA-1885 / DSM 22778 / Grapes</strain>
    </source>
</reference>
<name>G8QSJ2_SPHPG</name>
<dbReference type="KEGG" id="sgp:SpiGrapes_0026"/>
<sequence>MYDYKEGSCLKKRLPSLLIETAKGDLSAAFQSI</sequence>
<dbReference type="EMBL" id="CP003155">
    <property type="protein sequence ID" value="AEV27891.1"/>
    <property type="molecule type" value="Genomic_DNA"/>
</dbReference>
<dbReference type="STRING" id="158190.SpiGrapes_0026"/>
<evidence type="ECO:0000313" key="1">
    <source>
        <dbReference type="EMBL" id="AEV27891.1"/>
    </source>
</evidence>
<proteinExistence type="predicted"/>
<organism evidence="1 2">
    <name type="scientific">Sphaerochaeta pleomorpha (strain ATCC BAA-1885 / DSM 22778 / Grapes)</name>
    <dbReference type="NCBI Taxonomy" id="158190"/>
    <lineage>
        <taxon>Bacteria</taxon>
        <taxon>Pseudomonadati</taxon>
        <taxon>Spirochaetota</taxon>
        <taxon>Spirochaetia</taxon>
        <taxon>Spirochaetales</taxon>
        <taxon>Sphaerochaetaceae</taxon>
        <taxon>Sphaerochaeta</taxon>
    </lineage>
</organism>
<keyword evidence="2" id="KW-1185">Reference proteome</keyword>
<dbReference type="HOGENOM" id="CLU_3383842_0_0_12"/>
<dbReference type="Proteomes" id="UP000005632">
    <property type="component" value="Chromosome"/>
</dbReference>